<comment type="subcellular location">
    <subcellularLocation>
        <location evidence="10 11">Cytoplasm</location>
    </subcellularLocation>
</comment>
<evidence type="ECO:0000256" key="9">
    <source>
        <dbReference type="ARBA" id="ARBA00023316"/>
    </source>
</evidence>
<evidence type="ECO:0000256" key="3">
    <source>
        <dbReference type="ARBA" id="ARBA00022618"/>
    </source>
</evidence>
<dbReference type="Proteomes" id="UP000569914">
    <property type="component" value="Unassembled WGS sequence"/>
</dbReference>
<dbReference type="EC" id="6.3.2.10" evidence="10 11"/>
<dbReference type="InterPro" id="IPR004101">
    <property type="entry name" value="Mur_ligase_C"/>
</dbReference>
<dbReference type="Gene3D" id="3.40.1390.10">
    <property type="entry name" value="MurE/MurF, N-terminal domain"/>
    <property type="match status" value="1"/>
</dbReference>
<evidence type="ECO:0000259" key="14">
    <source>
        <dbReference type="Pfam" id="PF08245"/>
    </source>
</evidence>
<dbReference type="GO" id="GO:0005524">
    <property type="term" value="F:ATP binding"/>
    <property type="evidence" value="ECO:0007669"/>
    <property type="project" value="UniProtKB-UniRule"/>
</dbReference>
<dbReference type="EMBL" id="JACCBU010000001">
    <property type="protein sequence ID" value="NYE74869.1"/>
    <property type="molecule type" value="Genomic_DNA"/>
</dbReference>
<dbReference type="InterPro" id="IPR051046">
    <property type="entry name" value="MurCDEF_CellWall_CoF430Synth"/>
</dbReference>
<dbReference type="InterPro" id="IPR035911">
    <property type="entry name" value="MurE/MurF_N"/>
</dbReference>
<dbReference type="PANTHER" id="PTHR43024">
    <property type="entry name" value="UDP-N-ACETYLMURAMOYL-TRIPEPTIDE--D-ALANYL-D-ALANINE LIGASE"/>
    <property type="match status" value="1"/>
</dbReference>
<dbReference type="Pfam" id="PF02875">
    <property type="entry name" value="Mur_ligase_C"/>
    <property type="match status" value="1"/>
</dbReference>
<keyword evidence="2 10" id="KW-0436">Ligase</keyword>
<evidence type="ECO:0000259" key="12">
    <source>
        <dbReference type="Pfam" id="PF01225"/>
    </source>
</evidence>
<keyword evidence="1 10" id="KW-0963">Cytoplasm</keyword>
<evidence type="ECO:0000256" key="7">
    <source>
        <dbReference type="ARBA" id="ARBA00022984"/>
    </source>
</evidence>
<dbReference type="InterPro" id="IPR005863">
    <property type="entry name" value="UDP-N-AcMur_synth"/>
</dbReference>
<evidence type="ECO:0000256" key="6">
    <source>
        <dbReference type="ARBA" id="ARBA00022960"/>
    </source>
</evidence>
<feature type="binding site" evidence="10">
    <location>
        <begin position="116"/>
        <end position="122"/>
    </location>
    <ligand>
        <name>ATP</name>
        <dbReference type="ChEBI" id="CHEBI:30616"/>
    </ligand>
</feature>
<comment type="similarity">
    <text evidence="10">Belongs to the MurCDEF family. MurF subfamily.</text>
</comment>
<dbReference type="RefSeq" id="WP_179757467.1">
    <property type="nucleotide sequence ID" value="NZ_JACCBU010000001.1"/>
</dbReference>
<keyword evidence="5 10" id="KW-0067">ATP-binding</keyword>
<dbReference type="SUPFAM" id="SSF53623">
    <property type="entry name" value="MurD-like peptide ligases, catalytic domain"/>
    <property type="match status" value="1"/>
</dbReference>
<keyword evidence="6 10" id="KW-0133">Cell shape</keyword>
<evidence type="ECO:0000313" key="16">
    <source>
        <dbReference type="Proteomes" id="UP000569914"/>
    </source>
</evidence>
<protein>
    <recommendedName>
        <fullName evidence="10 11">UDP-N-acetylmuramoyl-tripeptide--D-alanyl-D-alanine ligase</fullName>
        <ecNumber evidence="10 11">6.3.2.10</ecNumber>
    </recommendedName>
    <alternativeName>
        <fullName evidence="10">D-alanyl-D-alanine-adding enzyme</fullName>
    </alternativeName>
</protein>
<evidence type="ECO:0000256" key="10">
    <source>
        <dbReference type="HAMAP-Rule" id="MF_02019"/>
    </source>
</evidence>
<dbReference type="GO" id="GO:0009252">
    <property type="term" value="P:peptidoglycan biosynthetic process"/>
    <property type="evidence" value="ECO:0007669"/>
    <property type="project" value="UniProtKB-UniRule"/>
</dbReference>
<dbReference type="Pfam" id="PF08245">
    <property type="entry name" value="Mur_ligase_M"/>
    <property type="match status" value="1"/>
</dbReference>
<reference evidence="15 16" key="1">
    <citation type="submission" date="2020-07" db="EMBL/GenBank/DDBJ databases">
        <title>Sequencing the genomes of 1000 actinobacteria strains.</title>
        <authorList>
            <person name="Klenk H.-P."/>
        </authorList>
    </citation>
    <scope>NUCLEOTIDE SEQUENCE [LARGE SCALE GENOMIC DNA]</scope>
    <source>
        <strain evidence="15 16">DSM 22083</strain>
    </source>
</reference>
<keyword evidence="3 10" id="KW-0132">Cell division</keyword>
<dbReference type="Pfam" id="PF01225">
    <property type="entry name" value="Mur_ligase"/>
    <property type="match status" value="1"/>
</dbReference>
<dbReference type="NCBIfam" id="TIGR01143">
    <property type="entry name" value="murF"/>
    <property type="match status" value="1"/>
</dbReference>
<gene>
    <name evidence="10" type="primary">murF</name>
    <name evidence="15" type="ORF">BKA15_006198</name>
</gene>
<dbReference type="GO" id="GO:0047480">
    <property type="term" value="F:UDP-N-acetylmuramoyl-tripeptide-D-alanyl-D-alanine ligase activity"/>
    <property type="evidence" value="ECO:0007669"/>
    <property type="project" value="UniProtKB-UniRule"/>
</dbReference>
<keyword evidence="16" id="KW-1185">Reference proteome</keyword>
<dbReference type="AlphaFoldDB" id="A0A7Y9IER3"/>
<dbReference type="GO" id="GO:0008360">
    <property type="term" value="P:regulation of cell shape"/>
    <property type="evidence" value="ECO:0007669"/>
    <property type="project" value="UniProtKB-KW"/>
</dbReference>
<comment type="caution">
    <text evidence="15">The sequence shown here is derived from an EMBL/GenBank/DDBJ whole genome shotgun (WGS) entry which is preliminary data.</text>
</comment>
<dbReference type="InterPro" id="IPR013221">
    <property type="entry name" value="Mur_ligase_cen"/>
</dbReference>
<dbReference type="UniPathway" id="UPA00219"/>
<dbReference type="InterPro" id="IPR036615">
    <property type="entry name" value="Mur_ligase_C_dom_sf"/>
</dbReference>
<feature type="domain" description="Mur ligase C-terminal" evidence="13">
    <location>
        <begin position="338"/>
        <end position="467"/>
    </location>
</feature>
<feature type="domain" description="Mur ligase central" evidence="14">
    <location>
        <begin position="114"/>
        <end position="314"/>
    </location>
</feature>
<evidence type="ECO:0000256" key="2">
    <source>
        <dbReference type="ARBA" id="ARBA00022598"/>
    </source>
</evidence>
<evidence type="ECO:0000259" key="13">
    <source>
        <dbReference type="Pfam" id="PF02875"/>
    </source>
</evidence>
<organism evidence="15 16">
    <name type="scientific">Microlunatus parietis</name>
    <dbReference type="NCBI Taxonomy" id="682979"/>
    <lineage>
        <taxon>Bacteria</taxon>
        <taxon>Bacillati</taxon>
        <taxon>Actinomycetota</taxon>
        <taxon>Actinomycetes</taxon>
        <taxon>Propionibacteriales</taxon>
        <taxon>Propionibacteriaceae</taxon>
        <taxon>Microlunatus</taxon>
    </lineage>
</organism>
<keyword evidence="4 10" id="KW-0547">Nucleotide-binding</keyword>
<accession>A0A7Y9IER3</accession>
<proteinExistence type="inferred from homology"/>
<comment type="pathway">
    <text evidence="10 11">Cell wall biogenesis; peptidoglycan biosynthesis.</text>
</comment>
<comment type="catalytic activity">
    <reaction evidence="10 11">
        <text>D-alanyl-D-alanine + UDP-N-acetyl-alpha-D-muramoyl-L-alanyl-gamma-D-glutamyl-meso-2,6-diaminopimelate + ATP = UDP-N-acetyl-alpha-D-muramoyl-L-alanyl-gamma-D-glutamyl-meso-2,6-diaminopimeloyl-D-alanyl-D-alanine + ADP + phosphate + H(+)</text>
        <dbReference type="Rhea" id="RHEA:28374"/>
        <dbReference type="ChEBI" id="CHEBI:15378"/>
        <dbReference type="ChEBI" id="CHEBI:30616"/>
        <dbReference type="ChEBI" id="CHEBI:43474"/>
        <dbReference type="ChEBI" id="CHEBI:57822"/>
        <dbReference type="ChEBI" id="CHEBI:61386"/>
        <dbReference type="ChEBI" id="CHEBI:83905"/>
        <dbReference type="ChEBI" id="CHEBI:456216"/>
        <dbReference type="EC" id="6.3.2.10"/>
    </reaction>
</comment>
<evidence type="ECO:0000256" key="4">
    <source>
        <dbReference type="ARBA" id="ARBA00022741"/>
    </source>
</evidence>
<evidence type="ECO:0000256" key="8">
    <source>
        <dbReference type="ARBA" id="ARBA00023306"/>
    </source>
</evidence>
<dbReference type="HAMAP" id="MF_02019">
    <property type="entry name" value="MurF"/>
    <property type="match status" value="1"/>
</dbReference>
<keyword evidence="8 10" id="KW-0131">Cell cycle</keyword>
<dbReference type="Gene3D" id="3.90.190.20">
    <property type="entry name" value="Mur ligase, C-terminal domain"/>
    <property type="match status" value="1"/>
</dbReference>
<evidence type="ECO:0000313" key="15">
    <source>
        <dbReference type="EMBL" id="NYE74869.1"/>
    </source>
</evidence>
<dbReference type="GO" id="GO:0051301">
    <property type="term" value="P:cell division"/>
    <property type="evidence" value="ECO:0007669"/>
    <property type="project" value="UniProtKB-KW"/>
</dbReference>
<feature type="domain" description="Mur ligase N-terminal catalytic" evidence="12">
    <location>
        <begin position="34"/>
        <end position="76"/>
    </location>
</feature>
<evidence type="ECO:0000256" key="5">
    <source>
        <dbReference type="ARBA" id="ARBA00022840"/>
    </source>
</evidence>
<dbReference type="InterPro" id="IPR000713">
    <property type="entry name" value="Mur_ligase_N"/>
</dbReference>
<dbReference type="InterPro" id="IPR036565">
    <property type="entry name" value="Mur-like_cat_sf"/>
</dbReference>
<name>A0A7Y9IER3_9ACTN</name>
<sequence>MIELTTGEVADLVIESGAGAPAGFERDRVITDFSVDSRKVQPGALFVALPGERVDGHDFVGAAWAAGAALALVAREVPGAGPQLVVPDPLLALGRITRHLIDRAKAGGLRVIAITGSQGKTSTKDLLAQLLEAEASTVAPLGNLNTEIGVPLTVARIDAGTRFLVAEHGARGVGHIHYLCELTPPDVSVVLNVGSAHVGEFGSVEAIAQAKGELAEALGPDGSAVLNADDRLVWAMRERTAGRVVATGVGHDPGSDRAVWATRLTGDRTGRYAFTLHARLPDEAGDPAETAGPVRLRVLGRHQVGNAVAAAAAALAVGVRFDDVVQRLSAAEARSRFRMEAAERPDGVLVVNDAYNANPESMRAAIDALTELAAGRSQQWPDARVWAVLGDMLELGDSADSEHRAIGRYAAQRGVHRLIGVGEYGPVFVGAARKAGLAEATAATDAEEAVRLVEARPGDTVLVKASRGLALDTVAEAILTGQPAASSAAAEGGHP</sequence>
<evidence type="ECO:0000256" key="1">
    <source>
        <dbReference type="ARBA" id="ARBA00022490"/>
    </source>
</evidence>
<dbReference type="GO" id="GO:0071555">
    <property type="term" value="P:cell wall organization"/>
    <property type="evidence" value="ECO:0007669"/>
    <property type="project" value="UniProtKB-KW"/>
</dbReference>
<evidence type="ECO:0000256" key="11">
    <source>
        <dbReference type="RuleBase" id="RU004136"/>
    </source>
</evidence>
<dbReference type="GO" id="GO:0005737">
    <property type="term" value="C:cytoplasm"/>
    <property type="evidence" value="ECO:0007669"/>
    <property type="project" value="UniProtKB-SubCell"/>
</dbReference>
<dbReference type="SUPFAM" id="SSF63418">
    <property type="entry name" value="MurE/MurF N-terminal domain"/>
    <property type="match status" value="1"/>
</dbReference>
<keyword evidence="9 10" id="KW-0961">Cell wall biogenesis/degradation</keyword>
<keyword evidence="7 10" id="KW-0573">Peptidoglycan synthesis</keyword>
<dbReference type="Gene3D" id="3.40.1190.10">
    <property type="entry name" value="Mur-like, catalytic domain"/>
    <property type="match status" value="1"/>
</dbReference>
<dbReference type="SUPFAM" id="SSF53244">
    <property type="entry name" value="MurD-like peptide ligases, peptide-binding domain"/>
    <property type="match status" value="1"/>
</dbReference>
<dbReference type="PANTHER" id="PTHR43024:SF1">
    <property type="entry name" value="UDP-N-ACETYLMURAMOYL-TRIPEPTIDE--D-ALANYL-D-ALANINE LIGASE"/>
    <property type="match status" value="1"/>
</dbReference>
<comment type="function">
    <text evidence="10 11">Involved in cell wall formation. Catalyzes the final step in the synthesis of UDP-N-acetylmuramoyl-pentapeptide, the precursor of murein.</text>
</comment>